<evidence type="ECO:0000313" key="5">
    <source>
        <dbReference type="EMBL" id="KNC86064.1"/>
    </source>
</evidence>
<dbReference type="AlphaFoldDB" id="A0A0L0GAZ8"/>
<dbReference type="InterPro" id="IPR013111">
    <property type="entry name" value="EGF_extracell"/>
</dbReference>
<dbReference type="STRING" id="667725.A0A0L0GAZ8"/>
<protein>
    <recommendedName>
        <fullName evidence="4">EGF-like domain-containing protein</fullName>
    </recommendedName>
</protein>
<feature type="disulfide bond" evidence="2">
    <location>
        <begin position="495"/>
        <end position="504"/>
    </location>
</feature>
<dbReference type="eggNOG" id="KOG1225">
    <property type="taxonomic scope" value="Eukaryota"/>
</dbReference>
<keyword evidence="6" id="KW-1185">Reference proteome</keyword>
<dbReference type="PROSITE" id="PS01186">
    <property type="entry name" value="EGF_2"/>
    <property type="match status" value="3"/>
</dbReference>
<dbReference type="Pfam" id="PF07974">
    <property type="entry name" value="EGF_2"/>
    <property type="match status" value="1"/>
</dbReference>
<dbReference type="Proteomes" id="UP000054560">
    <property type="component" value="Unassembled WGS sequence"/>
</dbReference>
<evidence type="ECO:0000259" key="4">
    <source>
        <dbReference type="PROSITE" id="PS50026"/>
    </source>
</evidence>
<feature type="domain" description="EGF-like" evidence="4">
    <location>
        <begin position="526"/>
        <end position="561"/>
    </location>
</feature>
<evidence type="ECO:0000256" key="2">
    <source>
        <dbReference type="PROSITE-ProRule" id="PRU00076"/>
    </source>
</evidence>
<dbReference type="RefSeq" id="XP_014159966.1">
    <property type="nucleotide sequence ID" value="XM_014304491.1"/>
</dbReference>
<keyword evidence="2" id="KW-0245">EGF-like domain</keyword>
<feature type="disulfide bond" evidence="2">
    <location>
        <begin position="551"/>
        <end position="560"/>
    </location>
</feature>
<accession>A0A0L0GAZ8</accession>
<dbReference type="InterPro" id="IPR011050">
    <property type="entry name" value="Pectin_lyase_fold/virulence"/>
</dbReference>
<dbReference type="GeneID" id="25902291"/>
<dbReference type="Gene3D" id="2.10.25.10">
    <property type="entry name" value="Laminin"/>
    <property type="match status" value="2"/>
</dbReference>
<evidence type="ECO:0000256" key="3">
    <source>
        <dbReference type="SAM" id="SignalP"/>
    </source>
</evidence>
<evidence type="ECO:0000256" key="1">
    <source>
        <dbReference type="ARBA" id="ARBA00023157"/>
    </source>
</evidence>
<dbReference type="OrthoDB" id="18487at2759"/>
<dbReference type="SUPFAM" id="SSF51126">
    <property type="entry name" value="Pectin lyase-like"/>
    <property type="match status" value="1"/>
</dbReference>
<dbReference type="PROSITE" id="PS50026">
    <property type="entry name" value="EGF_3"/>
    <property type="match status" value="3"/>
</dbReference>
<gene>
    <name evidence="5" type="ORF">SARC_01787</name>
</gene>
<feature type="signal peptide" evidence="3">
    <location>
        <begin position="1"/>
        <end position="23"/>
    </location>
</feature>
<keyword evidence="1 2" id="KW-1015">Disulfide bond</keyword>
<name>A0A0L0GAZ8_9EUKA</name>
<proteinExistence type="predicted"/>
<feature type="domain" description="EGF-like" evidence="4">
    <location>
        <begin position="470"/>
        <end position="505"/>
    </location>
</feature>
<dbReference type="SMART" id="SM00181">
    <property type="entry name" value="EGF"/>
    <property type="match status" value="3"/>
</dbReference>
<feature type="chain" id="PRO_5005539230" description="EGF-like domain-containing protein" evidence="3">
    <location>
        <begin position="24"/>
        <end position="1249"/>
    </location>
</feature>
<dbReference type="PROSITE" id="PS00022">
    <property type="entry name" value="EGF_1"/>
    <property type="match status" value="2"/>
</dbReference>
<feature type="domain" description="EGF-like" evidence="4">
    <location>
        <begin position="25"/>
        <end position="65"/>
    </location>
</feature>
<reference evidence="5 6" key="1">
    <citation type="submission" date="2011-02" db="EMBL/GenBank/DDBJ databases">
        <title>The Genome Sequence of Sphaeroforma arctica JP610.</title>
        <authorList>
            <consortium name="The Broad Institute Genome Sequencing Platform"/>
            <person name="Russ C."/>
            <person name="Cuomo C."/>
            <person name="Young S.K."/>
            <person name="Zeng Q."/>
            <person name="Gargeya S."/>
            <person name="Alvarado L."/>
            <person name="Berlin A."/>
            <person name="Chapman S.B."/>
            <person name="Chen Z."/>
            <person name="Freedman E."/>
            <person name="Gellesch M."/>
            <person name="Goldberg J."/>
            <person name="Griggs A."/>
            <person name="Gujja S."/>
            <person name="Heilman E."/>
            <person name="Heiman D."/>
            <person name="Howarth C."/>
            <person name="Mehta T."/>
            <person name="Neiman D."/>
            <person name="Pearson M."/>
            <person name="Roberts A."/>
            <person name="Saif S."/>
            <person name="Shea T."/>
            <person name="Shenoy N."/>
            <person name="Sisk P."/>
            <person name="Stolte C."/>
            <person name="Sykes S."/>
            <person name="White J."/>
            <person name="Yandava C."/>
            <person name="Burger G."/>
            <person name="Gray M.W."/>
            <person name="Holland P.W.H."/>
            <person name="King N."/>
            <person name="Lang F.B.F."/>
            <person name="Roger A.J."/>
            <person name="Ruiz-Trillo I."/>
            <person name="Haas B."/>
            <person name="Nusbaum C."/>
            <person name="Birren B."/>
        </authorList>
    </citation>
    <scope>NUCLEOTIDE SEQUENCE [LARGE SCALE GENOMIC DNA]</scope>
    <source>
        <strain evidence="5 6">JP610</strain>
    </source>
</reference>
<evidence type="ECO:0000313" key="6">
    <source>
        <dbReference type="Proteomes" id="UP000054560"/>
    </source>
</evidence>
<dbReference type="CDD" id="cd00054">
    <property type="entry name" value="EGF_CA"/>
    <property type="match status" value="1"/>
</dbReference>
<keyword evidence="3" id="KW-0732">Signal</keyword>
<organism evidence="5 6">
    <name type="scientific">Sphaeroforma arctica JP610</name>
    <dbReference type="NCBI Taxonomy" id="667725"/>
    <lineage>
        <taxon>Eukaryota</taxon>
        <taxon>Ichthyosporea</taxon>
        <taxon>Ichthyophonida</taxon>
        <taxon>Sphaeroforma</taxon>
    </lineage>
</organism>
<feature type="disulfide bond" evidence="2">
    <location>
        <begin position="35"/>
        <end position="52"/>
    </location>
</feature>
<dbReference type="EMBL" id="KQ241670">
    <property type="protein sequence ID" value="KNC86064.1"/>
    <property type="molecule type" value="Genomic_DNA"/>
</dbReference>
<comment type="caution">
    <text evidence="2">Lacks conserved residue(s) required for the propagation of feature annotation.</text>
</comment>
<dbReference type="InterPro" id="IPR000742">
    <property type="entry name" value="EGF"/>
</dbReference>
<sequence length="1249" mass="135015">MQNALKSVFASLLVISLTGVTLAQEVDGCLDENACFGGECTATDLATGAFECECPDGFSPLTNCETSICETNADCTETQDCIDDVCIFQEDPCADCTETQDCVDDVCVDQEEPEVEDQEQPEVEDPCADCTETQDCVDGMCVEKEEPEVEDQEQPEVEDPCADCTETQDCVDDVCVDQEEPEVEDQEQPEVEDPCADCTEPQDCVSGVCVDQEEPEVEDQEQPEVEDPCADCTETQDCVGGVCVEKEEPEVEDQEQPEVEDPCADCTETQDCVSGVCVDQVEPEVEDQEQPEVEDPCADCTETQNCVDGVCVEKENQKLKIHNCVDGVCVEKEEPEVEDPCVDCTETQDCVSGVCVDQEEPEVEDQEQPEVEDPCADCTETQDCVDGMCVDHEEPEVEDQEQPEVEDPCSNCTDTQECVDNVCVDQEEPEVEDPCANCTETEQCVDEACVDLDPCANCTAQEICVEGVCSTPICDGDSDCQNGGTCDVVNGTCSCATGFEGDNCETPIASSCACTAEEICVLGQCVARNCATDADCQNNGTCVADTGNCTCVSGFEGPTCSIAIDQCLGICTENQECINGACVEKKPEKITCGVATEELVVKCKVDQTVETGVECCRSDDSKCEGLPMCKSELCCKDPAPPSAAPTVSPMPSPQPQDITCGEKYKEGGLRCDNLSVESVETGKKCCREYGKCGSLSHCSNDFCCKVKPSPKPSPSAPPKCEGADDRGKCPEPVDHHVSCITGVYEGHVKCKTSESVLYQESCCRFAGKCGSLKTCTSGNCCTTDATPLPSPSKKPQAPSYKIKCENKYGLECYEGYDKKDDTQCCKYRGVCGSTPYCNKKQCCQLKPDEIAKPVLPVDTVGACWCDGVVLNNRCYPTLESAIARAVNDDVIYIANNVTVENPIDFDTDLVFAGVTCEKDREMRAHIVADFDSDTAAILHASNKEEQHVSIQYLGVTAKDGKSAAFFHGLGEEENAGDQKLSLELTNVVVFNMHSTRPGVGVWMGQSAGLIVDPDCVFINLTMSSNDDDRYAGGAAIAVKYLPSKASIVIGGTFANNSAFYREGSKHSGGGAIWMDWIEGSTIFTAQFLNNSANQGGAVMVQEVLGNMIVDGLFQDNRAIDDGYGSRAGAFRLWKLREGSQVLINGTFIDNIAQGRGGVVATNIHEEDSVLIFDGIFQSNVATDVGGVWSRWSNDAFEGRVILDGECTFEGNRAFSDFDQSDIYSISGTRRDKYSEKEWETRDSRTLYID</sequence>